<evidence type="ECO:0000313" key="2">
    <source>
        <dbReference type="EMBL" id="KAK4290250.1"/>
    </source>
</evidence>
<dbReference type="AlphaFoldDB" id="A0AAE1NHJ8"/>
<organism evidence="2 3">
    <name type="scientific">Petrolisthes manimaculis</name>
    <dbReference type="NCBI Taxonomy" id="1843537"/>
    <lineage>
        <taxon>Eukaryota</taxon>
        <taxon>Metazoa</taxon>
        <taxon>Ecdysozoa</taxon>
        <taxon>Arthropoda</taxon>
        <taxon>Crustacea</taxon>
        <taxon>Multicrustacea</taxon>
        <taxon>Malacostraca</taxon>
        <taxon>Eumalacostraca</taxon>
        <taxon>Eucarida</taxon>
        <taxon>Decapoda</taxon>
        <taxon>Pleocyemata</taxon>
        <taxon>Anomura</taxon>
        <taxon>Galatheoidea</taxon>
        <taxon>Porcellanidae</taxon>
        <taxon>Petrolisthes</taxon>
    </lineage>
</organism>
<keyword evidence="3" id="KW-1185">Reference proteome</keyword>
<comment type="caution">
    <text evidence="2">The sequence shown here is derived from an EMBL/GenBank/DDBJ whole genome shotgun (WGS) entry which is preliminary data.</text>
</comment>
<keyword evidence="1" id="KW-0472">Membrane</keyword>
<keyword evidence="1" id="KW-0812">Transmembrane</keyword>
<sequence length="80" mass="8878">MVTVVEVIIKLVVEVVVMVGVTVVEVIVKLVVEVVVTVVTVVVVFMVNVSWQVRLVWLGWENHGALLLTRLTDVLTRQKG</sequence>
<proteinExistence type="predicted"/>
<keyword evidence="1" id="KW-1133">Transmembrane helix</keyword>
<name>A0AAE1NHJ8_9EUCA</name>
<dbReference type="EMBL" id="JAWZYT010005553">
    <property type="protein sequence ID" value="KAK4290250.1"/>
    <property type="molecule type" value="Genomic_DNA"/>
</dbReference>
<reference evidence="2" key="1">
    <citation type="submission" date="2023-11" db="EMBL/GenBank/DDBJ databases">
        <title>Genome assemblies of two species of porcelain crab, Petrolisthes cinctipes and Petrolisthes manimaculis (Anomura: Porcellanidae).</title>
        <authorList>
            <person name="Angst P."/>
        </authorList>
    </citation>
    <scope>NUCLEOTIDE SEQUENCE</scope>
    <source>
        <strain evidence="2">PB745_02</strain>
        <tissue evidence="2">Gill</tissue>
    </source>
</reference>
<accession>A0AAE1NHJ8</accession>
<evidence type="ECO:0000256" key="1">
    <source>
        <dbReference type="SAM" id="Phobius"/>
    </source>
</evidence>
<feature type="transmembrane region" description="Helical" evidence="1">
    <location>
        <begin position="34"/>
        <end position="51"/>
    </location>
</feature>
<protein>
    <submittedName>
        <fullName evidence="2">Uncharacterized protein</fullName>
    </submittedName>
</protein>
<dbReference type="Proteomes" id="UP001292094">
    <property type="component" value="Unassembled WGS sequence"/>
</dbReference>
<gene>
    <name evidence="2" type="ORF">Pmani_036835</name>
</gene>
<feature type="transmembrane region" description="Helical" evidence="1">
    <location>
        <begin position="7"/>
        <end position="28"/>
    </location>
</feature>
<evidence type="ECO:0000313" key="3">
    <source>
        <dbReference type="Proteomes" id="UP001292094"/>
    </source>
</evidence>